<comment type="caution">
    <text evidence="1">The sequence shown here is derived from an EMBL/GenBank/DDBJ whole genome shotgun (WGS) entry which is preliminary data.</text>
</comment>
<dbReference type="EMBL" id="BGZK01000336">
    <property type="protein sequence ID" value="GBP37555.1"/>
    <property type="molecule type" value="Genomic_DNA"/>
</dbReference>
<proteinExistence type="predicted"/>
<sequence>MHPCIPGDLRKSCKKVIRNEKSGWSIYIRFEDEKVESDKSYQCLLVPDPKTLPTTAQKEEVDPPAPVPVRQLRDHYAYAFSEFIALSSATLKVYKATCEGILGLYLNKYTADGCA</sequence>
<dbReference type="AlphaFoldDB" id="A0A4C1VIK8"/>
<dbReference type="Proteomes" id="UP000299102">
    <property type="component" value="Unassembled WGS sequence"/>
</dbReference>
<accession>A0A4C1VIK8</accession>
<organism evidence="1 2">
    <name type="scientific">Eumeta variegata</name>
    <name type="common">Bagworm moth</name>
    <name type="synonym">Eumeta japonica</name>
    <dbReference type="NCBI Taxonomy" id="151549"/>
    <lineage>
        <taxon>Eukaryota</taxon>
        <taxon>Metazoa</taxon>
        <taxon>Ecdysozoa</taxon>
        <taxon>Arthropoda</taxon>
        <taxon>Hexapoda</taxon>
        <taxon>Insecta</taxon>
        <taxon>Pterygota</taxon>
        <taxon>Neoptera</taxon>
        <taxon>Endopterygota</taxon>
        <taxon>Lepidoptera</taxon>
        <taxon>Glossata</taxon>
        <taxon>Ditrysia</taxon>
        <taxon>Tineoidea</taxon>
        <taxon>Psychidae</taxon>
        <taxon>Oiketicinae</taxon>
        <taxon>Eumeta</taxon>
    </lineage>
</organism>
<keyword evidence="2" id="KW-1185">Reference proteome</keyword>
<protein>
    <submittedName>
        <fullName evidence="1">Uncharacterized protein</fullName>
    </submittedName>
</protein>
<reference evidence="1 2" key="1">
    <citation type="journal article" date="2019" name="Commun. Biol.">
        <title>The bagworm genome reveals a unique fibroin gene that provides high tensile strength.</title>
        <authorList>
            <person name="Kono N."/>
            <person name="Nakamura H."/>
            <person name="Ohtoshi R."/>
            <person name="Tomita M."/>
            <person name="Numata K."/>
            <person name="Arakawa K."/>
        </authorList>
    </citation>
    <scope>NUCLEOTIDE SEQUENCE [LARGE SCALE GENOMIC DNA]</scope>
</reference>
<evidence type="ECO:0000313" key="1">
    <source>
        <dbReference type="EMBL" id="GBP37555.1"/>
    </source>
</evidence>
<name>A0A4C1VIK8_EUMVA</name>
<evidence type="ECO:0000313" key="2">
    <source>
        <dbReference type="Proteomes" id="UP000299102"/>
    </source>
</evidence>
<dbReference type="OrthoDB" id="7420194at2759"/>
<gene>
    <name evidence="1" type="ORF">EVAR_34590_1</name>
</gene>